<proteinExistence type="predicted"/>
<dbReference type="Proteomes" id="UP000012024">
    <property type="component" value="Unassembled WGS sequence"/>
</dbReference>
<keyword evidence="2" id="KW-1185">Reference proteome</keyword>
<sequence length="85" mass="10249">MLGLKYIVGFKDMTIYKFDTVTNKYFEDDWSFLVEYETFTNRNIFMVTGKLTIYNKISESDGRNETFSFKLIFDNKEEINNLFKH</sequence>
<gene>
    <name evidence="1" type="ORF">D778_02390</name>
</gene>
<accession>M7MKD0</accession>
<comment type="caution">
    <text evidence="1">The sequence shown here is derived from an EMBL/GenBank/DDBJ whole genome shotgun (WGS) entry which is preliminary data.</text>
</comment>
<evidence type="ECO:0000313" key="1">
    <source>
        <dbReference type="EMBL" id="EMQ95556.1"/>
    </source>
</evidence>
<dbReference type="AlphaFoldDB" id="M7MKD0"/>
<name>M7MKD0_9FLAO</name>
<evidence type="ECO:0000313" key="2">
    <source>
        <dbReference type="Proteomes" id="UP000012024"/>
    </source>
</evidence>
<protein>
    <submittedName>
        <fullName evidence="1">Uncharacterized protein</fullName>
    </submittedName>
</protein>
<dbReference type="EMBL" id="ANLA01000005">
    <property type="protein sequence ID" value="EMQ95556.1"/>
    <property type="molecule type" value="Genomic_DNA"/>
</dbReference>
<organism evidence="1 2">
    <name type="scientific">Xanthomarina gelatinilytica</name>
    <dbReference type="NCBI Taxonomy" id="1137281"/>
    <lineage>
        <taxon>Bacteria</taxon>
        <taxon>Pseudomonadati</taxon>
        <taxon>Bacteroidota</taxon>
        <taxon>Flavobacteriia</taxon>
        <taxon>Flavobacteriales</taxon>
        <taxon>Flavobacteriaceae</taxon>
        <taxon>Xanthomarina</taxon>
    </lineage>
</organism>
<dbReference type="PATRIC" id="fig|1137281.3.peg.979"/>
<reference evidence="1 2" key="1">
    <citation type="submission" date="2012-12" db="EMBL/GenBank/DDBJ databases">
        <title>Genome assembly of Formosa sp. AK20.</title>
        <authorList>
            <person name="Kumar R."/>
            <person name="Khatri I."/>
            <person name="Vaidya B."/>
            <person name="Subramanian S."/>
            <person name="Pinnaka A."/>
        </authorList>
    </citation>
    <scope>NUCLEOTIDE SEQUENCE [LARGE SCALE GENOMIC DNA]</scope>
    <source>
        <strain evidence="1 2">AK20</strain>
    </source>
</reference>